<evidence type="ECO:0000313" key="2">
    <source>
        <dbReference type="EMBL" id="PVA06526.1"/>
    </source>
</evidence>
<keyword evidence="1" id="KW-0812">Transmembrane</keyword>
<keyword evidence="3" id="KW-1185">Reference proteome</keyword>
<comment type="caution">
    <text evidence="2">The sequence shown here is derived from an EMBL/GenBank/DDBJ whole genome shotgun (WGS) entry which is preliminary data.</text>
</comment>
<dbReference type="AlphaFoldDB" id="A0A2T7FWI1"/>
<feature type="transmembrane region" description="Helical" evidence="1">
    <location>
        <begin position="33"/>
        <end position="50"/>
    </location>
</feature>
<name>A0A2T7FWI1_9RHOB</name>
<protein>
    <submittedName>
        <fullName evidence="2">DUF2244 domain-containing protein</fullName>
    </submittedName>
</protein>
<organism evidence="2 3">
    <name type="scientific">Thalassorhabdomicrobium marinisediminis</name>
    <dbReference type="NCBI Taxonomy" id="2170577"/>
    <lineage>
        <taxon>Bacteria</taxon>
        <taxon>Pseudomonadati</taxon>
        <taxon>Pseudomonadota</taxon>
        <taxon>Alphaproteobacteria</taxon>
        <taxon>Rhodobacterales</taxon>
        <taxon>Paracoccaceae</taxon>
        <taxon>Thalassorhabdomicrobium</taxon>
    </lineage>
</organism>
<dbReference type="EMBL" id="QCYG01000005">
    <property type="protein sequence ID" value="PVA06526.1"/>
    <property type="molecule type" value="Genomic_DNA"/>
</dbReference>
<dbReference type="Pfam" id="PF10003">
    <property type="entry name" value="DUF2244"/>
    <property type="match status" value="1"/>
</dbReference>
<keyword evidence="1" id="KW-0472">Membrane</keyword>
<feature type="transmembrane region" description="Helical" evidence="1">
    <location>
        <begin position="56"/>
        <end position="75"/>
    </location>
</feature>
<reference evidence="2 3" key="1">
    <citation type="submission" date="2018-04" db="EMBL/GenBank/DDBJ databases">
        <title>Pelagivirga bohaiensis gen. nov., sp. nov., a bacterium isolated from the Bohai Sea.</title>
        <authorList>
            <person name="Ji X."/>
        </authorList>
    </citation>
    <scope>NUCLEOTIDE SEQUENCE [LARGE SCALE GENOMIC DNA]</scope>
    <source>
        <strain evidence="2 3">BH-SD16</strain>
    </source>
</reference>
<sequence length="169" mass="19381">MPYEWIAPDVGAPDAPLAELHLWPYRSLLRRDFVVFISATVALILVPLLVVIGSPVLWGLLPFFIIAVAGLWYGLHRSYKDGELLEVLRLWPDRITLHHHNPRRGDKSWEANPYWVRLKLDPTHDRVPNYITLKGADRVVELGAFLSEEERAALFDELDDALRRARGAQ</sequence>
<evidence type="ECO:0000313" key="3">
    <source>
        <dbReference type="Proteomes" id="UP000244817"/>
    </source>
</evidence>
<dbReference type="InterPro" id="IPR019253">
    <property type="entry name" value="DUF2244_TM"/>
</dbReference>
<accession>A0A2T7FWI1</accession>
<evidence type="ECO:0000256" key="1">
    <source>
        <dbReference type="SAM" id="Phobius"/>
    </source>
</evidence>
<proteinExistence type="predicted"/>
<keyword evidence="1" id="KW-1133">Transmembrane helix</keyword>
<dbReference type="OrthoDB" id="9808190at2"/>
<dbReference type="RefSeq" id="WP_108640687.1">
    <property type="nucleotide sequence ID" value="NZ_QCYG01000005.1"/>
</dbReference>
<dbReference type="Proteomes" id="UP000244817">
    <property type="component" value="Unassembled WGS sequence"/>
</dbReference>
<gene>
    <name evidence="2" type="ORF">DC363_08280</name>
</gene>